<feature type="compositionally biased region" description="Low complexity" evidence="2">
    <location>
        <begin position="234"/>
        <end position="246"/>
    </location>
</feature>
<dbReference type="STRING" id="205917.A0A4Y9ZED6"/>
<feature type="region of interest" description="Disordered" evidence="2">
    <location>
        <begin position="226"/>
        <end position="267"/>
    </location>
</feature>
<reference evidence="4 5" key="1">
    <citation type="submission" date="2019-02" db="EMBL/GenBank/DDBJ databases">
        <title>Genome sequencing of the rare red list fungi Dentipellis fragilis.</title>
        <authorList>
            <person name="Buettner E."/>
            <person name="Kellner H."/>
        </authorList>
    </citation>
    <scope>NUCLEOTIDE SEQUENCE [LARGE SCALE GENOMIC DNA]</scope>
    <source>
        <strain evidence="4 5">DSM 105465</strain>
    </source>
</reference>
<accession>A0A4Y9ZED6</accession>
<feature type="compositionally biased region" description="Low complexity" evidence="2">
    <location>
        <begin position="405"/>
        <end position="452"/>
    </location>
</feature>
<name>A0A4Y9ZED6_9AGAM</name>
<dbReference type="CDD" id="cd22191">
    <property type="entry name" value="DPBB_RlpA_EXP_N-like"/>
    <property type="match status" value="1"/>
</dbReference>
<evidence type="ECO:0000256" key="3">
    <source>
        <dbReference type="SAM" id="SignalP"/>
    </source>
</evidence>
<dbReference type="InterPro" id="IPR051477">
    <property type="entry name" value="Expansin_CellWall"/>
</dbReference>
<evidence type="ECO:0008006" key="6">
    <source>
        <dbReference type="Google" id="ProtNLM"/>
    </source>
</evidence>
<dbReference type="EMBL" id="SEOQ01000017">
    <property type="protein sequence ID" value="TFY72337.1"/>
    <property type="molecule type" value="Genomic_DNA"/>
</dbReference>
<organism evidence="4 5">
    <name type="scientific">Dentipellis fragilis</name>
    <dbReference type="NCBI Taxonomy" id="205917"/>
    <lineage>
        <taxon>Eukaryota</taxon>
        <taxon>Fungi</taxon>
        <taxon>Dikarya</taxon>
        <taxon>Basidiomycota</taxon>
        <taxon>Agaricomycotina</taxon>
        <taxon>Agaricomycetes</taxon>
        <taxon>Russulales</taxon>
        <taxon>Hericiaceae</taxon>
        <taxon>Dentipellis</taxon>
    </lineage>
</organism>
<feature type="region of interest" description="Disordered" evidence="2">
    <location>
        <begin position="520"/>
        <end position="543"/>
    </location>
</feature>
<dbReference type="Gene3D" id="2.40.40.10">
    <property type="entry name" value="RlpA-like domain"/>
    <property type="match status" value="1"/>
</dbReference>
<gene>
    <name evidence="4" type="ORF">EVG20_g668</name>
</gene>
<evidence type="ECO:0000256" key="2">
    <source>
        <dbReference type="SAM" id="MobiDB-lite"/>
    </source>
</evidence>
<keyword evidence="1 3" id="KW-0732">Signal</keyword>
<dbReference type="OrthoDB" id="623670at2759"/>
<dbReference type="Proteomes" id="UP000298327">
    <property type="component" value="Unassembled WGS sequence"/>
</dbReference>
<feature type="compositionally biased region" description="Pro residues" evidence="2">
    <location>
        <begin position="340"/>
        <end position="349"/>
    </location>
</feature>
<evidence type="ECO:0000313" key="4">
    <source>
        <dbReference type="EMBL" id="TFY72337.1"/>
    </source>
</evidence>
<dbReference type="PANTHER" id="PTHR31836:SF28">
    <property type="entry name" value="SRCR DOMAIN-CONTAINING PROTEIN-RELATED"/>
    <property type="match status" value="1"/>
</dbReference>
<protein>
    <recommendedName>
        <fullName evidence="6">RlpA-like protein double-psi beta-barrel domain-containing protein</fullName>
    </recommendedName>
</protein>
<dbReference type="InterPro" id="IPR036908">
    <property type="entry name" value="RlpA-like_sf"/>
</dbReference>
<keyword evidence="5" id="KW-1185">Reference proteome</keyword>
<feature type="compositionally biased region" description="Pro residues" evidence="2">
    <location>
        <begin position="258"/>
        <end position="267"/>
    </location>
</feature>
<comment type="caution">
    <text evidence="4">The sequence shown here is derived from an EMBL/GenBank/DDBJ whole genome shotgun (WGS) entry which is preliminary data.</text>
</comment>
<dbReference type="PANTHER" id="PTHR31836">
    <property type="match status" value="1"/>
</dbReference>
<sequence>MRAFAGLSVVLSLALSLATPAAADSHGFAARSHGRRHPGVSAVESRSMSQLTKRFDNARFTFYADGLGACGKTNAPGDFIVALNSAQYAGGSHCFESITITANGKSTQASIVDECPGCPFGGLDLSEGLFKFFASESVGVLTGSWEFGSGANSATTSDDGEKAFTVRLPPRAGKEKAVEVEIEVKTEARGQEQATTVDELSLDDAFTIKPPPPMIPIFPMSAPPAQASFSSVRPSSPQLEQQPSPSADLAQGWITSSPPLPEETRPAPPALPPLQTVFSPMAAPSPQFGSPYGFAPTPALPPGIVLNQHGMPYEMATGRAVYLQQPMYDVHPRGVLPPHMSMPPPPAPFAPQHLRHPSSMSVSPDFLAHPSPPPMFAETPIFAPPRQSSRIEIRKPTADPDTKKTTSPRPSSLRSSVTSSTASTAAAASATPSNTSATAPAPRAAPPAVTSPQQHAMPEFYPTLSPNYAVGSPEQGPPPPVDVQMMGYPQYQQQYYYPPEQYGYAPPPSAYDMQHRPVQYDMYAPPQPQPPHPSDPRAQPVYY</sequence>
<proteinExistence type="predicted"/>
<dbReference type="AlphaFoldDB" id="A0A4Y9ZED6"/>
<feature type="compositionally biased region" description="Basic and acidic residues" evidence="2">
    <location>
        <begin position="389"/>
        <end position="404"/>
    </location>
</feature>
<feature type="chain" id="PRO_5021187942" description="RlpA-like protein double-psi beta-barrel domain-containing protein" evidence="3">
    <location>
        <begin position="24"/>
        <end position="543"/>
    </location>
</feature>
<evidence type="ECO:0000256" key="1">
    <source>
        <dbReference type="ARBA" id="ARBA00022729"/>
    </source>
</evidence>
<evidence type="ECO:0000313" key="5">
    <source>
        <dbReference type="Proteomes" id="UP000298327"/>
    </source>
</evidence>
<feature type="region of interest" description="Disordered" evidence="2">
    <location>
        <begin position="337"/>
        <end position="485"/>
    </location>
</feature>
<dbReference type="SUPFAM" id="SSF50685">
    <property type="entry name" value="Barwin-like endoglucanases"/>
    <property type="match status" value="1"/>
</dbReference>
<feature type="signal peptide" evidence="3">
    <location>
        <begin position="1"/>
        <end position="23"/>
    </location>
</feature>